<evidence type="ECO:0000256" key="4">
    <source>
        <dbReference type="ARBA" id="ARBA00023306"/>
    </source>
</evidence>
<dbReference type="Pfam" id="PF03775">
    <property type="entry name" value="MinC_C"/>
    <property type="match status" value="1"/>
</dbReference>
<protein>
    <recommendedName>
        <fullName evidence="6">Probable septum site-determining protein MinC</fullName>
    </recommendedName>
</protein>
<comment type="similarity">
    <text evidence="1 6">Belongs to the MinC family.</text>
</comment>
<dbReference type="EMBL" id="CP091508">
    <property type="protein sequence ID" value="UOO82130.1"/>
    <property type="molecule type" value="Genomic_DNA"/>
</dbReference>
<proteinExistence type="inferred from homology"/>
<dbReference type="PANTHER" id="PTHR34108:SF1">
    <property type="entry name" value="SEPTUM SITE-DETERMINING PROTEIN MINC"/>
    <property type="match status" value="1"/>
</dbReference>
<keyword evidence="11" id="KW-1185">Reference proteome</keyword>
<dbReference type="Gene3D" id="2.160.20.70">
    <property type="match status" value="1"/>
</dbReference>
<gene>
    <name evidence="6 10" type="primary">minC</name>
    <name evidence="10" type="ORF">LVJ83_01220</name>
</gene>
<dbReference type="Pfam" id="PF05209">
    <property type="entry name" value="MinC_N"/>
    <property type="match status" value="1"/>
</dbReference>
<evidence type="ECO:0000256" key="7">
    <source>
        <dbReference type="SAM" id="MobiDB-lite"/>
    </source>
</evidence>
<evidence type="ECO:0000313" key="10">
    <source>
        <dbReference type="EMBL" id="UOO82130.1"/>
    </source>
</evidence>
<evidence type="ECO:0000259" key="8">
    <source>
        <dbReference type="Pfam" id="PF03775"/>
    </source>
</evidence>
<comment type="subunit">
    <text evidence="6">Interacts with MinD and FtsZ.</text>
</comment>
<dbReference type="Gene3D" id="3.30.70.260">
    <property type="match status" value="1"/>
</dbReference>
<feature type="domain" description="Septum formation inhibitor MinC N-terminal" evidence="9">
    <location>
        <begin position="5"/>
        <end position="74"/>
    </location>
</feature>
<feature type="domain" description="Septum formation inhibitor MinC C-terminal" evidence="8">
    <location>
        <begin position="133"/>
        <end position="234"/>
    </location>
</feature>
<dbReference type="InterPro" id="IPR013033">
    <property type="entry name" value="MinC"/>
</dbReference>
<comment type="function">
    <text evidence="5 6">Cell division inhibitor that blocks the formation of polar Z ring septums. Rapidly oscillates between the poles of the cell to destabilize FtsZ filaments that have formed before they mature into polar Z rings. Prevents FtsZ polymerization.</text>
</comment>
<keyword evidence="3 6" id="KW-0717">Septation</keyword>
<dbReference type="InterPro" id="IPR007874">
    <property type="entry name" value="MinC_N"/>
</dbReference>
<accession>A0ABY4DSW3</accession>
<dbReference type="HAMAP" id="MF_00267">
    <property type="entry name" value="MinC"/>
    <property type="match status" value="1"/>
</dbReference>
<dbReference type="RefSeq" id="WP_244785526.1">
    <property type="nucleotide sequence ID" value="NZ_CP091508.1"/>
</dbReference>
<evidence type="ECO:0000256" key="2">
    <source>
        <dbReference type="ARBA" id="ARBA00022618"/>
    </source>
</evidence>
<keyword evidence="2 6" id="KW-0132">Cell division</keyword>
<evidence type="ECO:0000256" key="1">
    <source>
        <dbReference type="ARBA" id="ARBA00006291"/>
    </source>
</evidence>
<dbReference type="InterPro" id="IPR005526">
    <property type="entry name" value="Septum_form_inhib_MinC_C"/>
</dbReference>
<evidence type="ECO:0000256" key="5">
    <source>
        <dbReference type="ARBA" id="ARBA00025606"/>
    </source>
</evidence>
<organism evidence="10 11">
    <name type="scientific">Uruburuella testudinis</name>
    <dbReference type="NCBI Taxonomy" id="1282863"/>
    <lineage>
        <taxon>Bacteria</taxon>
        <taxon>Pseudomonadati</taxon>
        <taxon>Pseudomonadota</taxon>
        <taxon>Betaproteobacteria</taxon>
        <taxon>Neisseriales</taxon>
        <taxon>Neisseriaceae</taxon>
        <taxon>Uruburuella</taxon>
    </lineage>
</organism>
<sequence>MKPAFDVKSARLDALAVHLHTSELPALESLLQQRINQYQAFACMPFLLDVQAFEHPEALDIGAITALFARHGLKIIGLRHSNEAWAASAAAHNLAFSPRDKNTADAPAPSLPEPEPPRAEAVQATVISGPTVFVNTPIRTGQQVYAENADLIVTGMVSEGAEIIADGNIHVYGPMRGRALAGAEGNRKARIFIHSMQAELVSVAGIYRNFEQDLPAHLHKKPVQVSLQEDRLVISAIDAE</sequence>
<dbReference type="Proteomes" id="UP000829817">
    <property type="component" value="Chromosome"/>
</dbReference>
<keyword evidence="4 6" id="KW-0131">Cell cycle</keyword>
<evidence type="ECO:0000256" key="3">
    <source>
        <dbReference type="ARBA" id="ARBA00023210"/>
    </source>
</evidence>
<dbReference type="NCBIfam" id="TIGR01222">
    <property type="entry name" value="minC"/>
    <property type="match status" value="1"/>
</dbReference>
<evidence type="ECO:0000313" key="11">
    <source>
        <dbReference type="Proteomes" id="UP000829817"/>
    </source>
</evidence>
<dbReference type="PANTHER" id="PTHR34108">
    <property type="entry name" value="SEPTUM SITE-DETERMINING PROTEIN MINC"/>
    <property type="match status" value="1"/>
</dbReference>
<dbReference type="SUPFAM" id="SSF63848">
    <property type="entry name" value="Cell-division inhibitor MinC, C-terminal domain"/>
    <property type="match status" value="1"/>
</dbReference>
<name>A0ABY4DSW3_9NEIS</name>
<dbReference type="InterPro" id="IPR036145">
    <property type="entry name" value="MinC_C_sf"/>
</dbReference>
<reference evidence="10 11" key="1">
    <citation type="journal article" date="2022" name="Res Sq">
        <title>Evolution of multicellular longitudinally dividing oral cavity symbionts (Neisseriaceae).</title>
        <authorList>
            <person name="Nyongesa S."/>
            <person name="Weber P."/>
            <person name="Bernet E."/>
            <person name="Pullido F."/>
            <person name="Nieckarz M."/>
            <person name="Delaby M."/>
            <person name="Nieves C."/>
            <person name="Viehboeck T."/>
            <person name="Krause N."/>
            <person name="Rivera-Millot A."/>
            <person name="Nakamura A."/>
            <person name="Vischer N."/>
            <person name="VanNieuwenhze M."/>
            <person name="Brun Y."/>
            <person name="Cava F."/>
            <person name="Bulgheresi S."/>
            <person name="Veyrier F."/>
        </authorList>
    </citation>
    <scope>NUCLEOTIDE SEQUENCE [LARGE SCALE GENOMIC DNA]</scope>
    <source>
        <strain evidence="10 11">CCUG 63373m</strain>
    </source>
</reference>
<evidence type="ECO:0000259" key="9">
    <source>
        <dbReference type="Pfam" id="PF05209"/>
    </source>
</evidence>
<dbReference type="InterPro" id="IPR016098">
    <property type="entry name" value="CAP/MinC_C"/>
</dbReference>
<feature type="region of interest" description="Disordered" evidence="7">
    <location>
        <begin position="97"/>
        <end position="120"/>
    </location>
</feature>
<evidence type="ECO:0000256" key="6">
    <source>
        <dbReference type="HAMAP-Rule" id="MF_00267"/>
    </source>
</evidence>